<dbReference type="InterPro" id="IPR000843">
    <property type="entry name" value="HTH_LacI"/>
</dbReference>
<accession>H5XJV6</accession>
<evidence type="ECO:0000313" key="6">
    <source>
        <dbReference type="Proteomes" id="UP000002791"/>
    </source>
</evidence>
<dbReference type="HOGENOM" id="CLU_037628_6_1_11"/>
<dbReference type="EMBL" id="CM001440">
    <property type="protein sequence ID" value="EHR61871.1"/>
    <property type="molecule type" value="Genomic_DNA"/>
</dbReference>
<keyword evidence="6" id="KW-1185">Reference proteome</keyword>
<dbReference type="PROSITE" id="PS00356">
    <property type="entry name" value="HTH_LACI_1"/>
    <property type="match status" value="1"/>
</dbReference>
<keyword evidence="3" id="KW-0804">Transcription</keyword>
<dbReference type="GO" id="GO:0000976">
    <property type="term" value="F:transcription cis-regulatory region binding"/>
    <property type="evidence" value="ECO:0007669"/>
    <property type="project" value="TreeGrafter"/>
</dbReference>
<dbReference type="Gene3D" id="1.10.260.40">
    <property type="entry name" value="lambda repressor-like DNA-binding domains"/>
    <property type="match status" value="1"/>
</dbReference>
<dbReference type="InterPro" id="IPR010982">
    <property type="entry name" value="Lambda_DNA-bd_dom_sf"/>
</dbReference>
<feature type="domain" description="HTH lacI-type" evidence="4">
    <location>
        <begin position="9"/>
        <end position="63"/>
    </location>
</feature>
<reference evidence="5 6" key="1">
    <citation type="submission" date="2011-11" db="EMBL/GenBank/DDBJ databases">
        <title>The Noncontiguous Finished sequence of Saccharomonospora cyanea NA-134.</title>
        <authorList>
            <consortium name="US DOE Joint Genome Institute"/>
            <person name="Lucas S."/>
            <person name="Han J."/>
            <person name="Lapidus A."/>
            <person name="Cheng J.-F."/>
            <person name="Goodwin L."/>
            <person name="Pitluck S."/>
            <person name="Peters L."/>
            <person name="Ovchinnikova G."/>
            <person name="Lu M."/>
            <person name="Detter J.C."/>
            <person name="Han C."/>
            <person name="Tapia R."/>
            <person name="Land M."/>
            <person name="Hauser L."/>
            <person name="Kyrpides N."/>
            <person name="Ivanova N."/>
            <person name="Pagani I."/>
            <person name="Brambilla E.-M."/>
            <person name="Klenk H.-P."/>
            <person name="Woyke T."/>
        </authorList>
    </citation>
    <scope>NUCLEOTIDE SEQUENCE [LARGE SCALE GENOMIC DNA]</scope>
    <source>
        <strain evidence="5 6">NA-134</strain>
    </source>
</reference>
<dbReference type="Proteomes" id="UP000002791">
    <property type="component" value="Chromosome"/>
</dbReference>
<keyword evidence="1" id="KW-0805">Transcription regulation</keyword>
<dbReference type="GO" id="GO:0003700">
    <property type="term" value="F:DNA-binding transcription factor activity"/>
    <property type="evidence" value="ECO:0007669"/>
    <property type="project" value="TreeGrafter"/>
</dbReference>
<protein>
    <submittedName>
        <fullName evidence="5">Transcriptional regulator</fullName>
    </submittedName>
</protein>
<dbReference type="PROSITE" id="PS50932">
    <property type="entry name" value="HTH_LACI_2"/>
    <property type="match status" value="1"/>
</dbReference>
<dbReference type="SMART" id="SM00354">
    <property type="entry name" value="HTH_LACI"/>
    <property type="match status" value="1"/>
</dbReference>
<evidence type="ECO:0000256" key="2">
    <source>
        <dbReference type="ARBA" id="ARBA00023125"/>
    </source>
</evidence>
<dbReference type="PANTHER" id="PTHR30146">
    <property type="entry name" value="LACI-RELATED TRANSCRIPTIONAL REPRESSOR"/>
    <property type="match status" value="1"/>
</dbReference>
<dbReference type="CDD" id="cd01392">
    <property type="entry name" value="HTH_LacI"/>
    <property type="match status" value="1"/>
</dbReference>
<dbReference type="RefSeq" id="WP_005457273.1">
    <property type="nucleotide sequence ID" value="NZ_CM001440.1"/>
</dbReference>
<sequence length="358" mass="38477">MTTERTGSPSLIDVARAAEVSTATAGRALGGYGQVSERARERVLRAAAELGYRTNSLARSMITGSTHTIGVIVTDVANPFFAMALRGITDVAHPAGFEVLLVNTGRNVEAEQRAVTVMSEKRVDGIIVAAARPSRGRHLKQTIDAGVPVVLLDREVSGVSEADTVTIDNEHAAGEATRHLLELGHRRIGLVTEAGDEFDRLRRPGNRRKGLLPSALRLRGYLRALEDAGLPVEESLVATARYDRESAYEAAGRLLALPEPPSAVLCTDNVLASGAYRAVQDSGLRIPEEISVVGFDDEPWTTLVRPALTVVEQPDYELGLRAGRQLLHRLDGGSGSAKPQSVRLRATLVVRDSTACRR</sequence>
<dbReference type="PANTHER" id="PTHR30146:SF138">
    <property type="entry name" value="TRANSCRIPTIONAL REGULATORY PROTEIN"/>
    <property type="match status" value="1"/>
</dbReference>
<dbReference type="AlphaFoldDB" id="H5XJV6"/>
<proteinExistence type="predicted"/>
<evidence type="ECO:0000259" key="4">
    <source>
        <dbReference type="PROSITE" id="PS50932"/>
    </source>
</evidence>
<dbReference type="SUPFAM" id="SSF53822">
    <property type="entry name" value="Periplasmic binding protein-like I"/>
    <property type="match status" value="1"/>
</dbReference>
<dbReference type="OrthoDB" id="37081at2"/>
<dbReference type="Gene3D" id="3.40.50.2300">
    <property type="match status" value="2"/>
</dbReference>
<gene>
    <name evidence="5" type="ORF">SaccyDRAFT_3031</name>
</gene>
<dbReference type="CDD" id="cd06267">
    <property type="entry name" value="PBP1_LacI_sugar_binding-like"/>
    <property type="match status" value="1"/>
</dbReference>
<keyword evidence="2" id="KW-0238">DNA-binding</keyword>
<dbReference type="STRING" id="882082.SaccyDRAFT_3031"/>
<dbReference type="Pfam" id="PF00356">
    <property type="entry name" value="LacI"/>
    <property type="match status" value="1"/>
</dbReference>
<organism evidence="5 6">
    <name type="scientific">Saccharomonospora cyanea NA-134</name>
    <dbReference type="NCBI Taxonomy" id="882082"/>
    <lineage>
        <taxon>Bacteria</taxon>
        <taxon>Bacillati</taxon>
        <taxon>Actinomycetota</taxon>
        <taxon>Actinomycetes</taxon>
        <taxon>Pseudonocardiales</taxon>
        <taxon>Pseudonocardiaceae</taxon>
        <taxon>Saccharomonospora</taxon>
    </lineage>
</organism>
<dbReference type="Pfam" id="PF00532">
    <property type="entry name" value="Peripla_BP_1"/>
    <property type="match status" value="1"/>
</dbReference>
<dbReference type="InterPro" id="IPR001761">
    <property type="entry name" value="Peripla_BP/Lac1_sug-bd_dom"/>
</dbReference>
<evidence type="ECO:0000256" key="3">
    <source>
        <dbReference type="ARBA" id="ARBA00023163"/>
    </source>
</evidence>
<name>H5XJV6_9PSEU</name>
<evidence type="ECO:0000313" key="5">
    <source>
        <dbReference type="EMBL" id="EHR61871.1"/>
    </source>
</evidence>
<dbReference type="eggNOG" id="COG1609">
    <property type="taxonomic scope" value="Bacteria"/>
</dbReference>
<dbReference type="InterPro" id="IPR028082">
    <property type="entry name" value="Peripla_BP_I"/>
</dbReference>
<evidence type="ECO:0000256" key="1">
    <source>
        <dbReference type="ARBA" id="ARBA00023015"/>
    </source>
</evidence>
<dbReference type="SUPFAM" id="SSF47413">
    <property type="entry name" value="lambda repressor-like DNA-binding domains"/>
    <property type="match status" value="1"/>
</dbReference>